<proteinExistence type="predicted"/>
<dbReference type="PROSITE" id="PS51372">
    <property type="entry name" value="PRD_2"/>
    <property type="match status" value="2"/>
</dbReference>
<evidence type="ECO:0000313" key="4">
    <source>
        <dbReference type="Proteomes" id="UP001515683"/>
    </source>
</evidence>
<evidence type="ECO:0000256" key="1">
    <source>
        <dbReference type="ARBA" id="ARBA00022737"/>
    </source>
</evidence>
<dbReference type="Pfam" id="PF00874">
    <property type="entry name" value="PRD"/>
    <property type="match status" value="2"/>
</dbReference>
<name>A0ABX0REE8_9GAMM</name>
<comment type="caution">
    <text evidence="3">The sequence shown here is derived from an EMBL/GenBank/DDBJ whole genome shotgun (WGS) entry which is preliminary data.</text>
</comment>
<feature type="domain" description="PRD" evidence="2">
    <location>
        <begin position="170"/>
        <end position="279"/>
    </location>
</feature>
<accession>A0ABX0REE8</accession>
<dbReference type="PANTHER" id="PTHR30185">
    <property type="entry name" value="CRYPTIC BETA-GLUCOSIDE BGL OPERON ANTITERMINATOR"/>
    <property type="match status" value="1"/>
</dbReference>
<keyword evidence="1" id="KW-0677">Repeat</keyword>
<reference evidence="3 4" key="1">
    <citation type="journal article" date="2019" name="bioRxiv">
        <title>Bacteria contribute to plant secondary compound degradation in a generalist herbivore system.</title>
        <authorList>
            <person name="Francoeur C.B."/>
            <person name="Khadempour L."/>
            <person name="Moreira-Soto R.D."/>
            <person name="Gotting K."/>
            <person name="Book A.J."/>
            <person name="Pinto-Tomas A.A."/>
            <person name="Keefover-Ring K."/>
            <person name="Currie C.R."/>
        </authorList>
    </citation>
    <scope>NUCLEOTIDE SEQUENCE [LARGE SCALE GENOMIC DNA]</scope>
    <source>
        <strain evidence="3">Acro-835</strain>
    </source>
</reference>
<dbReference type="Gene3D" id="2.30.24.10">
    <property type="entry name" value="CAT RNA-binding domain"/>
    <property type="match status" value="1"/>
</dbReference>
<dbReference type="InterPro" id="IPR004341">
    <property type="entry name" value="CAT_RNA-bd_dom"/>
</dbReference>
<dbReference type="SUPFAM" id="SSF63520">
    <property type="entry name" value="PTS-regulatory domain, PRD"/>
    <property type="match status" value="2"/>
</dbReference>
<dbReference type="InterPro" id="IPR036634">
    <property type="entry name" value="PRD_sf"/>
</dbReference>
<dbReference type="NCBIfam" id="NF046042">
    <property type="entry name" value="LicT"/>
    <property type="match status" value="1"/>
</dbReference>
<dbReference type="InterPro" id="IPR050661">
    <property type="entry name" value="BglG_antiterminators"/>
</dbReference>
<sequence length="281" mass="32184">MKIDRILNNNVVITVDDNLQEMVLMGKGIGFNKKAGEEINLSQVEKTFSLDNAYSDHFRSLLDQVSKECILATEAIISLARSRLPGKLHDSLLISLVDHLHYALQRFSENVSIQNALLWEIKKVYPHEYAIGKDALQIIYQHTGTLLPEDEAGFIALHLVNAQLNDNMQNTMKITRFMQDILSLVAYHFDITYQESALSYQRFVTHLKFFAQRILDKKHLTTGDAELADLVKHKYKDAYACAIKISQYSELHHDHQLTIDELMFLTIHIEQVKISISTGDK</sequence>
<organism evidence="3 4">
    <name type="scientific">Candidatus Pantoea multigeneris</name>
    <dbReference type="NCBI Taxonomy" id="2608357"/>
    <lineage>
        <taxon>Bacteria</taxon>
        <taxon>Pseudomonadati</taxon>
        <taxon>Pseudomonadota</taxon>
        <taxon>Gammaproteobacteria</taxon>
        <taxon>Enterobacterales</taxon>
        <taxon>Erwiniaceae</taxon>
        <taxon>Pantoea</taxon>
    </lineage>
</organism>
<dbReference type="RefSeq" id="WP_167017213.1">
    <property type="nucleotide sequence ID" value="NZ_VWXF01000009.1"/>
</dbReference>
<evidence type="ECO:0000313" key="3">
    <source>
        <dbReference type="EMBL" id="NIF23735.1"/>
    </source>
</evidence>
<dbReference type="SUPFAM" id="SSF50151">
    <property type="entry name" value="SacY-like RNA-binding domain"/>
    <property type="match status" value="1"/>
</dbReference>
<gene>
    <name evidence="3" type="ORF">F3J40_19330</name>
</gene>
<dbReference type="PANTHER" id="PTHR30185:SF15">
    <property type="entry name" value="CRYPTIC BETA-GLUCOSIDE BGL OPERON ANTITERMINATOR"/>
    <property type="match status" value="1"/>
</dbReference>
<dbReference type="Proteomes" id="UP001515683">
    <property type="component" value="Unassembled WGS sequence"/>
</dbReference>
<dbReference type="SMART" id="SM01061">
    <property type="entry name" value="CAT_RBD"/>
    <property type="match status" value="1"/>
</dbReference>
<dbReference type="Gene3D" id="1.10.1790.10">
    <property type="entry name" value="PRD domain"/>
    <property type="match status" value="2"/>
</dbReference>
<dbReference type="InterPro" id="IPR036650">
    <property type="entry name" value="CAT_RNA-bd_dom_sf"/>
</dbReference>
<dbReference type="InterPro" id="IPR011608">
    <property type="entry name" value="PRD"/>
</dbReference>
<dbReference type="Pfam" id="PF03123">
    <property type="entry name" value="CAT_RBD"/>
    <property type="match status" value="1"/>
</dbReference>
<protein>
    <submittedName>
        <fullName evidence="3">PRD domain-containing protein</fullName>
    </submittedName>
</protein>
<dbReference type="EMBL" id="VWXF01000009">
    <property type="protein sequence ID" value="NIF23735.1"/>
    <property type="molecule type" value="Genomic_DNA"/>
</dbReference>
<evidence type="ECO:0000259" key="2">
    <source>
        <dbReference type="PROSITE" id="PS51372"/>
    </source>
</evidence>
<keyword evidence="4" id="KW-1185">Reference proteome</keyword>
<feature type="domain" description="PRD" evidence="2">
    <location>
        <begin position="64"/>
        <end position="169"/>
    </location>
</feature>